<feature type="domain" description="NfeD-like C-terminal" evidence="6">
    <location>
        <begin position="65"/>
        <end position="122"/>
    </location>
</feature>
<dbReference type="InterPro" id="IPR012340">
    <property type="entry name" value="NA-bd_OB-fold"/>
</dbReference>
<evidence type="ECO:0000256" key="4">
    <source>
        <dbReference type="ARBA" id="ARBA00023136"/>
    </source>
</evidence>
<keyword evidence="4 5" id="KW-0472">Membrane</keyword>
<keyword evidence="3 5" id="KW-1133">Transmembrane helix</keyword>
<proteinExistence type="predicted"/>
<keyword evidence="8" id="KW-1185">Reference proteome</keyword>
<evidence type="ECO:0000256" key="1">
    <source>
        <dbReference type="ARBA" id="ARBA00004141"/>
    </source>
</evidence>
<dbReference type="InterPro" id="IPR002810">
    <property type="entry name" value="NfeD-like_C"/>
</dbReference>
<dbReference type="EMBL" id="CP046455">
    <property type="protein sequence ID" value="QGU07438.1"/>
    <property type="molecule type" value="Genomic_DNA"/>
</dbReference>
<name>A0A6B8WM34_9CORY</name>
<dbReference type="PANTHER" id="PTHR33507:SF3">
    <property type="entry name" value="INNER MEMBRANE PROTEIN YBBJ"/>
    <property type="match status" value="1"/>
</dbReference>
<sequence length="124" mass="13123">MVGEFTLLMLGGGALAAAGVSLLGAPLWGATLTFALMSIGLMFFLRPALKRHFHSPLMLDTSTRALVGNQAEVLELVDGHSGQVRLDGSIWSARSMDPSHSFAVGERVTVISIDGATAVVWKED</sequence>
<dbReference type="InterPro" id="IPR052165">
    <property type="entry name" value="Membrane_assoc_protease"/>
</dbReference>
<organism evidence="7 8">
    <name type="scientific">Corynebacterium occultum</name>
    <dbReference type="NCBI Taxonomy" id="2675219"/>
    <lineage>
        <taxon>Bacteria</taxon>
        <taxon>Bacillati</taxon>
        <taxon>Actinomycetota</taxon>
        <taxon>Actinomycetes</taxon>
        <taxon>Mycobacteriales</taxon>
        <taxon>Corynebacteriaceae</taxon>
        <taxon>Corynebacterium</taxon>
    </lineage>
</organism>
<evidence type="ECO:0000313" key="7">
    <source>
        <dbReference type="EMBL" id="QGU07438.1"/>
    </source>
</evidence>
<evidence type="ECO:0000313" key="8">
    <source>
        <dbReference type="Proteomes" id="UP000424462"/>
    </source>
</evidence>
<evidence type="ECO:0000259" key="6">
    <source>
        <dbReference type="Pfam" id="PF01957"/>
    </source>
</evidence>
<accession>A0A6B8WM34</accession>
<gene>
    <name evidence="7" type="ORF">COCCU_07525</name>
</gene>
<dbReference type="GO" id="GO:0005886">
    <property type="term" value="C:plasma membrane"/>
    <property type="evidence" value="ECO:0007669"/>
    <property type="project" value="TreeGrafter"/>
</dbReference>
<keyword evidence="2 5" id="KW-0812">Transmembrane</keyword>
<dbReference type="Gene3D" id="2.40.50.140">
    <property type="entry name" value="Nucleic acid-binding proteins"/>
    <property type="match status" value="1"/>
</dbReference>
<dbReference type="KEGG" id="cok:COCCU_07525"/>
<reference evidence="7 8" key="1">
    <citation type="submission" date="2019-11" db="EMBL/GenBank/DDBJ databases">
        <title>Complete genome sequence of Corynebacterium kalinowskii 1959, a novel Corynebacterium species isolated from soil of a small paddock in Vilsendorf, Germany.</title>
        <authorList>
            <person name="Schaffert L."/>
            <person name="Ruwe M."/>
            <person name="Milse J."/>
            <person name="Hanuschka K."/>
            <person name="Ortseifen V."/>
            <person name="Droste J."/>
            <person name="Brandt D."/>
            <person name="Schlueter L."/>
            <person name="Kutter Y."/>
            <person name="Vinke S."/>
            <person name="Viehoefer P."/>
            <person name="Jacob L."/>
            <person name="Luebke N.-C."/>
            <person name="Schulte-Berndt E."/>
            <person name="Hain C."/>
            <person name="Linder M."/>
            <person name="Schmidt P."/>
            <person name="Wollenschlaeger L."/>
            <person name="Luttermann T."/>
            <person name="Thieme E."/>
            <person name="Hassa J."/>
            <person name="Haak M."/>
            <person name="Wittchen M."/>
            <person name="Mentz A."/>
            <person name="Persicke M."/>
            <person name="Busche T."/>
            <person name="Ruckert C."/>
        </authorList>
    </citation>
    <scope>NUCLEOTIDE SEQUENCE [LARGE SCALE GENOMIC DNA]</scope>
    <source>
        <strain evidence="7 8">2039</strain>
    </source>
</reference>
<comment type="subcellular location">
    <subcellularLocation>
        <location evidence="1">Membrane</location>
        <topology evidence="1">Multi-pass membrane protein</topology>
    </subcellularLocation>
</comment>
<protein>
    <recommendedName>
        <fullName evidence="6">NfeD-like C-terminal domain-containing protein</fullName>
    </recommendedName>
</protein>
<dbReference type="Proteomes" id="UP000424462">
    <property type="component" value="Chromosome"/>
</dbReference>
<evidence type="ECO:0000256" key="5">
    <source>
        <dbReference type="SAM" id="Phobius"/>
    </source>
</evidence>
<dbReference type="PANTHER" id="PTHR33507">
    <property type="entry name" value="INNER MEMBRANE PROTEIN YBBJ"/>
    <property type="match status" value="1"/>
</dbReference>
<dbReference type="AlphaFoldDB" id="A0A6B8WM34"/>
<evidence type="ECO:0000256" key="2">
    <source>
        <dbReference type="ARBA" id="ARBA00022692"/>
    </source>
</evidence>
<evidence type="ECO:0000256" key="3">
    <source>
        <dbReference type="ARBA" id="ARBA00022989"/>
    </source>
</evidence>
<feature type="transmembrane region" description="Helical" evidence="5">
    <location>
        <begin position="26"/>
        <end position="45"/>
    </location>
</feature>
<dbReference type="SUPFAM" id="SSF141322">
    <property type="entry name" value="NfeD domain-like"/>
    <property type="match status" value="1"/>
</dbReference>
<dbReference type="Pfam" id="PF01957">
    <property type="entry name" value="NfeD"/>
    <property type="match status" value="1"/>
</dbReference>